<dbReference type="EMBL" id="CP092871">
    <property type="protein sequence ID" value="UYV72212.1"/>
    <property type="molecule type" value="Genomic_DNA"/>
</dbReference>
<reference evidence="2 3" key="1">
    <citation type="submission" date="2022-01" db="EMBL/GenBank/DDBJ databases">
        <title>A chromosomal length assembly of Cordylochernes scorpioides.</title>
        <authorList>
            <person name="Zeh D."/>
            <person name="Zeh J."/>
        </authorList>
    </citation>
    <scope>NUCLEOTIDE SEQUENCE [LARGE SCALE GENOMIC DNA]</scope>
    <source>
        <strain evidence="2">IN4F17</strain>
        <tissue evidence="2">Whole Body</tissue>
    </source>
</reference>
<keyword evidence="3" id="KW-1185">Reference proteome</keyword>
<dbReference type="Pfam" id="PF00078">
    <property type="entry name" value="RVT_1"/>
    <property type="match status" value="1"/>
</dbReference>
<evidence type="ECO:0000259" key="1">
    <source>
        <dbReference type="Pfam" id="PF00078"/>
    </source>
</evidence>
<protein>
    <recommendedName>
        <fullName evidence="1">Reverse transcriptase domain-containing protein</fullName>
    </recommendedName>
</protein>
<evidence type="ECO:0000313" key="3">
    <source>
        <dbReference type="Proteomes" id="UP001235939"/>
    </source>
</evidence>
<dbReference type="PANTHER" id="PTHR19446">
    <property type="entry name" value="REVERSE TRANSCRIPTASES"/>
    <property type="match status" value="1"/>
</dbReference>
<organism evidence="2 3">
    <name type="scientific">Cordylochernes scorpioides</name>
    <dbReference type="NCBI Taxonomy" id="51811"/>
    <lineage>
        <taxon>Eukaryota</taxon>
        <taxon>Metazoa</taxon>
        <taxon>Ecdysozoa</taxon>
        <taxon>Arthropoda</taxon>
        <taxon>Chelicerata</taxon>
        <taxon>Arachnida</taxon>
        <taxon>Pseudoscorpiones</taxon>
        <taxon>Cheliferoidea</taxon>
        <taxon>Chernetidae</taxon>
        <taxon>Cordylochernes</taxon>
    </lineage>
</organism>
<proteinExistence type="predicted"/>
<dbReference type="Proteomes" id="UP001235939">
    <property type="component" value="Chromosome 09"/>
</dbReference>
<feature type="domain" description="Reverse transcriptase" evidence="1">
    <location>
        <begin position="78"/>
        <end position="219"/>
    </location>
</feature>
<accession>A0ABY6KWE1</accession>
<name>A0ABY6KWE1_9ARAC</name>
<gene>
    <name evidence="2" type="ORF">LAZ67_9002198</name>
</gene>
<dbReference type="InterPro" id="IPR000477">
    <property type="entry name" value="RT_dom"/>
</dbReference>
<sequence>MQLENEISRRQKSTSLTSAFLRFSLRSKSSRSSLGHMQLVWKKCHRGASSTKMVCKFQKHWSSSTLPKEWKHVTIIPIHKPGKLENHPTNYRPISLTSIPCKIMEHLILNRLTFYLNLNNLLDPNQRAFKKYKTTEDSIFYFVQQIQDTFHHKPTKSTIIAFIDLSQAFDRVWKEKLILKLDELGIEGSMLIWIRNFLSNAPYRLTSTTSNQKPLVFTKVYPKDQS</sequence>
<evidence type="ECO:0000313" key="2">
    <source>
        <dbReference type="EMBL" id="UYV72212.1"/>
    </source>
</evidence>